<name>A0ABX3BR97_9PAST</name>
<organism evidence="1 2">
    <name type="scientific">Haemophilus quentini</name>
    <dbReference type="NCBI Taxonomy" id="123834"/>
    <lineage>
        <taxon>Bacteria</taxon>
        <taxon>Pseudomonadati</taxon>
        <taxon>Pseudomonadota</taxon>
        <taxon>Gammaproteobacteria</taxon>
        <taxon>Pasteurellales</taxon>
        <taxon>Pasteurellaceae</taxon>
        <taxon>Haemophilus</taxon>
    </lineage>
</organism>
<sequence>MLHLECIAHFLKMRRRNRIKFYNYNCYTFHYLTNALLNNFLSQMAKLIDPAEQGRGDILKNSNLNYLKDILDEKATPEEKNKIKQLTKYIKFNSENLKLIWDKELSHSDRETVRHDVIKKENRKNIRKLLNAKMKLLNVFRSINNRLDNQRYFFEWNIDKQIKQIFQPMIKDYKDA</sequence>
<gene>
    <name evidence="1" type="ORF">BFQ30_05600</name>
</gene>
<accession>A0ABX3BR97</accession>
<evidence type="ECO:0000313" key="2">
    <source>
        <dbReference type="Proteomes" id="UP000175677"/>
    </source>
</evidence>
<keyword evidence="2" id="KW-1185">Reference proteome</keyword>
<dbReference type="Proteomes" id="UP000175677">
    <property type="component" value="Unassembled WGS sequence"/>
</dbReference>
<evidence type="ECO:0000313" key="1">
    <source>
        <dbReference type="EMBL" id="OEY77769.1"/>
    </source>
</evidence>
<dbReference type="EMBL" id="MDJC01000004">
    <property type="protein sequence ID" value="OEY77769.1"/>
    <property type="molecule type" value="Genomic_DNA"/>
</dbReference>
<proteinExistence type="predicted"/>
<protein>
    <submittedName>
        <fullName evidence="1">Uncharacterized protein</fullName>
    </submittedName>
</protein>
<comment type="caution">
    <text evidence="1">The sequence shown here is derived from an EMBL/GenBank/DDBJ whole genome shotgun (WGS) entry which is preliminary data.</text>
</comment>
<reference evidence="1 2" key="1">
    <citation type="submission" date="2016-08" db="EMBL/GenBank/DDBJ databases">
        <authorList>
            <person name="Eshaghi A."/>
            <person name="Soares D."/>
            <person name="Kus J."/>
            <person name="Richardson D."/>
            <person name="Li A."/>
            <person name="Patel S.N."/>
        </authorList>
    </citation>
    <scope>NUCLEOTIDE SEQUENCE [LARGE SCALE GENOMIC DNA]</scope>
    <source>
        <strain evidence="1 2">C860</strain>
    </source>
</reference>
<dbReference type="RefSeq" id="WP_044232979.1">
    <property type="nucleotide sequence ID" value="NZ_MCII02000035.1"/>
</dbReference>